<evidence type="ECO:0000256" key="2">
    <source>
        <dbReference type="ARBA" id="ARBA00039785"/>
    </source>
</evidence>
<organism evidence="5 6">
    <name type="scientific">Chrysophaeum taylorii</name>
    <dbReference type="NCBI Taxonomy" id="2483200"/>
    <lineage>
        <taxon>Eukaryota</taxon>
        <taxon>Sar</taxon>
        <taxon>Stramenopiles</taxon>
        <taxon>Ochrophyta</taxon>
        <taxon>Pelagophyceae</taxon>
        <taxon>Pelagomonadales</taxon>
        <taxon>Pelagomonadaceae</taxon>
        <taxon>Chrysophaeum</taxon>
    </lineage>
</organism>
<keyword evidence="1" id="KW-0560">Oxidoreductase</keyword>
<dbReference type="Gene3D" id="3.50.50.60">
    <property type="entry name" value="FAD/NAD(P)-binding domain"/>
    <property type="match status" value="1"/>
</dbReference>
<keyword evidence="6" id="KW-1185">Reference proteome</keyword>
<evidence type="ECO:0000313" key="6">
    <source>
        <dbReference type="Proteomes" id="UP001230188"/>
    </source>
</evidence>
<dbReference type="AlphaFoldDB" id="A0AAD7UG05"/>
<feature type="domain" description="FAD dependent oxidoreductase" evidence="4">
    <location>
        <begin position="6"/>
        <end position="284"/>
    </location>
</feature>
<evidence type="ECO:0000256" key="3">
    <source>
        <dbReference type="ARBA" id="ARBA00046185"/>
    </source>
</evidence>
<dbReference type="SUPFAM" id="SSF51905">
    <property type="entry name" value="FAD/NAD(P)-binding domain"/>
    <property type="match status" value="1"/>
</dbReference>
<protein>
    <recommendedName>
        <fullName evidence="2">FAD-dependent oxidoreductase domain-containing protein 1</fullName>
    </recommendedName>
</protein>
<proteinExistence type="predicted"/>
<dbReference type="InterPro" id="IPR036188">
    <property type="entry name" value="FAD/NAD-bd_sf"/>
</dbReference>
<dbReference type="Proteomes" id="UP001230188">
    <property type="component" value="Unassembled WGS sequence"/>
</dbReference>
<dbReference type="PANTHER" id="PTHR13847:SF287">
    <property type="entry name" value="FAD-DEPENDENT OXIDOREDUCTASE DOMAIN-CONTAINING PROTEIN 1"/>
    <property type="match status" value="1"/>
</dbReference>
<evidence type="ECO:0000313" key="5">
    <source>
        <dbReference type="EMBL" id="KAJ8604506.1"/>
    </source>
</evidence>
<dbReference type="GO" id="GO:0005739">
    <property type="term" value="C:mitochondrion"/>
    <property type="evidence" value="ECO:0007669"/>
    <property type="project" value="GOC"/>
</dbReference>
<dbReference type="Pfam" id="PF01266">
    <property type="entry name" value="DAO"/>
    <property type="match status" value="1"/>
</dbReference>
<reference evidence="5" key="1">
    <citation type="submission" date="2023-01" db="EMBL/GenBank/DDBJ databases">
        <title>Metagenome sequencing of chrysophaentin producing Chrysophaeum taylorii.</title>
        <authorList>
            <person name="Davison J."/>
            <person name="Bewley C."/>
        </authorList>
    </citation>
    <scope>NUCLEOTIDE SEQUENCE</scope>
    <source>
        <strain evidence="5">NIES-1699</strain>
    </source>
</reference>
<dbReference type="GO" id="GO:0016491">
    <property type="term" value="F:oxidoreductase activity"/>
    <property type="evidence" value="ECO:0007669"/>
    <property type="project" value="UniProtKB-KW"/>
</dbReference>
<evidence type="ECO:0000256" key="1">
    <source>
        <dbReference type="ARBA" id="ARBA00023002"/>
    </source>
</evidence>
<dbReference type="PANTHER" id="PTHR13847">
    <property type="entry name" value="SARCOSINE DEHYDROGENASE-RELATED"/>
    <property type="match status" value="1"/>
</dbReference>
<accession>A0AAD7UG05</accession>
<dbReference type="Gene3D" id="3.30.9.10">
    <property type="entry name" value="D-Amino Acid Oxidase, subunit A, domain 2"/>
    <property type="match status" value="1"/>
</dbReference>
<sequence>MENIKLSMYGAWWIKEGLRALTGEDPGLNFRECGYLTLAQGEHELRAAHSTQRAAGVDWIHLLEPREIKRKFPWIDTDEVALGAWGSRNEGYFDAWALLRATKEAAIRLGVEYVRGTVERGSGGLELPVDAGIVVVAAGAHSANLVPDLPVRPRKRCIFAVECDRDVPDVPLTVDASGVYFRSDNHPRRFLCGVSPTSDPDASDFDVDYDLFYSTVWPALARRVPAFETLKLCSAWAGFYEYNTLDQNGILGFHPDHKNLLLATGFSGHGLQHSPGVGRAVAELVDLNRFETLDLSRLAFDRIPQNAPLLERGIV</sequence>
<evidence type="ECO:0000259" key="4">
    <source>
        <dbReference type="Pfam" id="PF01266"/>
    </source>
</evidence>
<comment type="caution">
    <text evidence="5">The sequence shown here is derived from an EMBL/GenBank/DDBJ whole genome shotgun (WGS) entry which is preliminary data.</text>
</comment>
<dbReference type="GO" id="GO:0032981">
    <property type="term" value="P:mitochondrial respiratory chain complex I assembly"/>
    <property type="evidence" value="ECO:0007669"/>
    <property type="project" value="TreeGrafter"/>
</dbReference>
<comment type="function">
    <text evidence="3">Required for the assembly of the mitochondrial membrane respiratory chain NADH dehydrogenase (Complex I). Involved in mid-late stages of complex I assembly.</text>
</comment>
<name>A0AAD7UG05_9STRA</name>
<gene>
    <name evidence="5" type="ORF">CTAYLR_000908</name>
</gene>
<dbReference type="InterPro" id="IPR006076">
    <property type="entry name" value="FAD-dep_OxRdtase"/>
</dbReference>
<dbReference type="EMBL" id="JAQMWT010000330">
    <property type="protein sequence ID" value="KAJ8604506.1"/>
    <property type="molecule type" value="Genomic_DNA"/>
</dbReference>